<evidence type="ECO:0000313" key="2">
    <source>
        <dbReference type="Proteomes" id="UP000186670"/>
    </source>
</evidence>
<proteinExistence type="predicted"/>
<dbReference type="InterPro" id="IPR042184">
    <property type="entry name" value="YqeY/Aim41_N"/>
</dbReference>
<dbReference type="PANTHER" id="PTHR28055:SF1">
    <property type="entry name" value="ALTERED INHERITANCE OF MITOCHONDRIA PROTEIN 41, MITOCHONDRIAL"/>
    <property type="match status" value="1"/>
</dbReference>
<dbReference type="InterPro" id="IPR003789">
    <property type="entry name" value="Asn/Gln_tRNA_amidoTrase-B-like"/>
</dbReference>
<dbReference type="Gene3D" id="1.10.1510.10">
    <property type="entry name" value="Uncharacterised protein YqeY/AIM41 PF09424, N-terminal domain"/>
    <property type="match status" value="1"/>
</dbReference>
<sequence length="151" mass="16988">MTIQNQIKEQLKESMKARDEVRTLVLKGLLAGFTNELVAQRKKPSEELPDADALNVIKKMVKQRKDSIELFKKGNREDLAQNEEKELAILGGYLPATMSKEEILKIAIVKKDEMGLTDKSKMGMLMGAIIKELKDKADGGDVKEVVEKLFQ</sequence>
<dbReference type="GO" id="GO:0016884">
    <property type="term" value="F:carbon-nitrogen ligase activity, with glutamine as amido-N-donor"/>
    <property type="evidence" value="ECO:0007669"/>
    <property type="project" value="InterPro"/>
</dbReference>
<dbReference type="PANTHER" id="PTHR28055">
    <property type="entry name" value="ALTERED INHERITANCE OF MITOCHONDRIA PROTEIN 41, MITOCHONDRIAL"/>
    <property type="match status" value="1"/>
</dbReference>
<gene>
    <name evidence="1" type="ORF">A2811_00530</name>
</gene>
<accession>A0A1F5ENI5</accession>
<evidence type="ECO:0000313" key="1">
    <source>
        <dbReference type="EMBL" id="OGD68968.1"/>
    </source>
</evidence>
<evidence type="ECO:0008006" key="3">
    <source>
        <dbReference type="Google" id="ProtNLM"/>
    </source>
</evidence>
<dbReference type="SUPFAM" id="SSF89095">
    <property type="entry name" value="GatB/YqeY motif"/>
    <property type="match status" value="1"/>
</dbReference>
<dbReference type="InterPro" id="IPR019004">
    <property type="entry name" value="YqeY/Aim41"/>
</dbReference>
<dbReference type="Gene3D" id="1.10.10.410">
    <property type="match status" value="1"/>
</dbReference>
<dbReference type="EMBL" id="MEZZ01000016">
    <property type="protein sequence ID" value="OGD68968.1"/>
    <property type="molecule type" value="Genomic_DNA"/>
</dbReference>
<name>A0A1F5ENI5_9BACT</name>
<organism evidence="1 2">
    <name type="scientific">Candidatus Campbellbacteria bacterium RIFCSPHIGHO2_01_FULL_34_10</name>
    <dbReference type="NCBI Taxonomy" id="1797577"/>
    <lineage>
        <taxon>Bacteria</taxon>
        <taxon>Candidatus Campbelliibacteriota</taxon>
    </lineage>
</organism>
<reference evidence="1 2" key="1">
    <citation type="journal article" date="2016" name="Nat. Commun.">
        <title>Thousands of microbial genomes shed light on interconnected biogeochemical processes in an aquifer system.</title>
        <authorList>
            <person name="Anantharaman K."/>
            <person name="Brown C.T."/>
            <person name="Hug L.A."/>
            <person name="Sharon I."/>
            <person name="Castelle C.J."/>
            <person name="Probst A.J."/>
            <person name="Thomas B.C."/>
            <person name="Singh A."/>
            <person name="Wilkins M.J."/>
            <person name="Karaoz U."/>
            <person name="Brodie E.L."/>
            <person name="Williams K.H."/>
            <person name="Hubbard S.S."/>
            <person name="Banfield J.F."/>
        </authorList>
    </citation>
    <scope>NUCLEOTIDE SEQUENCE [LARGE SCALE GENOMIC DNA]</scope>
</reference>
<protein>
    <recommendedName>
        <fullName evidence="3">Glutamyl-tRNA amidotransferase</fullName>
    </recommendedName>
</protein>
<dbReference type="AlphaFoldDB" id="A0A1F5ENI5"/>
<dbReference type="Pfam" id="PF09424">
    <property type="entry name" value="YqeY"/>
    <property type="match status" value="1"/>
</dbReference>
<comment type="caution">
    <text evidence="1">The sequence shown here is derived from an EMBL/GenBank/DDBJ whole genome shotgun (WGS) entry which is preliminary data.</text>
</comment>
<dbReference type="Proteomes" id="UP000186670">
    <property type="component" value="Unassembled WGS sequence"/>
</dbReference>
<dbReference type="InterPro" id="IPR023168">
    <property type="entry name" value="GatB_Yqey_C_2"/>
</dbReference>